<feature type="compositionally biased region" description="Basic residues" evidence="4">
    <location>
        <begin position="12"/>
        <end position="23"/>
    </location>
</feature>
<feature type="region of interest" description="Disordered" evidence="4">
    <location>
        <begin position="67"/>
        <end position="99"/>
    </location>
</feature>
<dbReference type="CDD" id="cd11296">
    <property type="entry name" value="O-FucT_like"/>
    <property type="match status" value="1"/>
</dbReference>
<dbReference type="Gene3D" id="3.40.50.11340">
    <property type="match status" value="1"/>
</dbReference>
<dbReference type="PANTHER" id="PTHR31469:SF8">
    <property type="entry name" value="OS07G0641000 PROTEIN"/>
    <property type="match status" value="1"/>
</dbReference>
<keyword evidence="3" id="KW-0119">Carbohydrate metabolism</keyword>
<feature type="compositionally biased region" description="Low complexity" evidence="4">
    <location>
        <begin position="427"/>
        <end position="445"/>
    </location>
</feature>
<evidence type="ECO:0000256" key="2">
    <source>
        <dbReference type="ARBA" id="ARBA00023253"/>
    </source>
</evidence>
<keyword evidence="2" id="KW-0294">Fucose metabolism</keyword>
<feature type="region of interest" description="Disordered" evidence="4">
    <location>
        <begin position="225"/>
        <end position="244"/>
    </location>
</feature>
<proteinExistence type="predicted"/>
<accession>A0AAD8YBF3</accession>
<gene>
    <name evidence="5" type="ORF">QTG54_005759</name>
</gene>
<feature type="compositionally biased region" description="Polar residues" evidence="4">
    <location>
        <begin position="464"/>
        <end position="479"/>
    </location>
</feature>
<evidence type="ECO:0000313" key="5">
    <source>
        <dbReference type="EMBL" id="KAK1743138.1"/>
    </source>
</evidence>
<protein>
    <submittedName>
        <fullName evidence="5">GDP-fucose protein O-fucosyltransferase family protein</fullName>
        <ecNumber evidence="5">2.4.1.221</ecNumber>
    </submittedName>
</protein>
<evidence type="ECO:0000256" key="4">
    <source>
        <dbReference type="SAM" id="MobiDB-lite"/>
    </source>
</evidence>
<feature type="compositionally biased region" description="Polar residues" evidence="4">
    <location>
        <begin position="446"/>
        <end position="457"/>
    </location>
</feature>
<dbReference type="InterPro" id="IPR013788">
    <property type="entry name" value="Hemocyanin/hexamerin"/>
</dbReference>
<keyword evidence="5" id="KW-0328">Glycosyltransferase</keyword>
<feature type="region of interest" description="Disordered" evidence="4">
    <location>
        <begin position="265"/>
        <end position="479"/>
    </location>
</feature>
<dbReference type="Pfam" id="PF10250">
    <property type="entry name" value="O-FucT"/>
    <property type="match status" value="1"/>
</dbReference>
<keyword evidence="6" id="KW-1185">Reference proteome</keyword>
<feature type="compositionally biased region" description="Low complexity" evidence="4">
    <location>
        <begin position="388"/>
        <end position="413"/>
    </location>
</feature>
<dbReference type="EC" id="2.4.1.221" evidence="5"/>
<feature type="region of interest" description="Disordered" evidence="4">
    <location>
        <begin position="195"/>
        <end position="220"/>
    </location>
</feature>
<dbReference type="PROSITE" id="PS00210">
    <property type="entry name" value="HEMOCYANIN_2"/>
    <property type="match status" value="1"/>
</dbReference>
<feature type="region of interest" description="Disordered" evidence="4">
    <location>
        <begin position="153"/>
        <end position="178"/>
    </location>
</feature>
<feature type="compositionally biased region" description="Low complexity" evidence="4">
    <location>
        <begin position="295"/>
        <end position="351"/>
    </location>
</feature>
<organism evidence="5 6">
    <name type="scientific">Skeletonema marinoi</name>
    <dbReference type="NCBI Taxonomy" id="267567"/>
    <lineage>
        <taxon>Eukaryota</taxon>
        <taxon>Sar</taxon>
        <taxon>Stramenopiles</taxon>
        <taxon>Ochrophyta</taxon>
        <taxon>Bacillariophyta</taxon>
        <taxon>Coscinodiscophyceae</taxon>
        <taxon>Thalassiosirophycidae</taxon>
        <taxon>Thalassiosirales</taxon>
        <taxon>Skeletonemataceae</taxon>
        <taxon>Skeletonema</taxon>
        <taxon>Skeletonema marinoi-dohrnii complex</taxon>
    </lineage>
</organism>
<reference evidence="5" key="1">
    <citation type="submission" date="2023-06" db="EMBL/GenBank/DDBJ databases">
        <title>Survivors Of The Sea: Transcriptome response of Skeletonema marinoi to long-term dormancy.</title>
        <authorList>
            <person name="Pinder M.I.M."/>
            <person name="Kourtchenko O."/>
            <person name="Robertson E.K."/>
            <person name="Larsson T."/>
            <person name="Maumus F."/>
            <person name="Osuna-Cruz C.M."/>
            <person name="Vancaester E."/>
            <person name="Stenow R."/>
            <person name="Vandepoele K."/>
            <person name="Ploug H."/>
            <person name="Bruchert V."/>
            <person name="Godhe A."/>
            <person name="Topel M."/>
        </authorList>
    </citation>
    <scope>NUCLEOTIDE SEQUENCE</scope>
    <source>
        <strain evidence="5">R05AC</strain>
    </source>
</reference>
<dbReference type="InterPro" id="IPR019378">
    <property type="entry name" value="GDP-Fuc_O-FucTrfase"/>
</dbReference>
<feature type="region of interest" description="Disordered" evidence="4">
    <location>
        <begin position="1"/>
        <end position="38"/>
    </location>
</feature>
<feature type="compositionally biased region" description="Low complexity" evidence="4">
    <location>
        <begin position="227"/>
        <end position="244"/>
    </location>
</feature>
<dbReference type="AlphaFoldDB" id="A0AAD8YBF3"/>
<dbReference type="GO" id="GO:0046922">
    <property type="term" value="F:peptide-O-fucosyltransferase activity"/>
    <property type="evidence" value="ECO:0007669"/>
    <property type="project" value="UniProtKB-EC"/>
</dbReference>
<dbReference type="GO" id="GO:0006004">
    <property type="term" value="P:fucose metabolic process"/>
    <property type="evidence" value="ECO:0007669"/>
    <property type="project" value="UniProtKB-KW"/>
</dbReference>
<comment type="caution">
    <text evidence="5">The sequence shown here is derived from an EMBL/GenBank/DDBJ whole genome shotgun (WGS) entry which is preliminary data.</text>
</comment>
<evidence type="ECO:0000256" key="1">
    <source>
        <dbReference type="ARBA" id="ARBA00022679"/>
    </source>
</evidence>
<sequence>MPSVSRAPNIPRKIRHLKPKRQLPRNERTNDRDDDWWHNNIGAAQKSASTPGGVHLRAVAAANESFGTRSRFSRSKVSDASISQDSLENENENDTNRTNNSSLLMQMWEKFKSTPTRKKIKRFIAGMVLFTALKSIYFADLDDYQYSQKGLSAHTTNTQPSLSTKKTNSGLSSLRSNTGGVKSLSELLGDDYLGEKSESSTKTMGGELEQNNKITGKSMSESIGIDSFNSSGGKSMSDSFGSSNNNNGNSIHSFGGKSMLGSFGSASGQSNFGSSNNNNGNSMQSFGGKSMSDMSFGSAGQSNFGSSNNNNGNSMQSFGGKSMPDSFGSAGQSNFGSSNNNNGNSMQSFGGKSMPDSFGSAGQTNFGSSNNNNDNSMQSFGGKSMPDSFGSAGQSNFGSSNNNNGNSMQSFGGKSMPDSFGSAGQTNFGSSNNNNGNNMQSASFNHLQSASFNSYSSRPEDNKQSSFHSYPDPHQQTKTSLQQLPNLSIAQDSTGQLFQGLRGQSMGKSMASSSGSGVLNHDQFFNVKNPMSNRQSNSIAEEIHTGLQCASYGGPHSEAEYSELIYWQDFPSDATFTSSYYNPHERTKYLTFEMDGSGWNNIRLGFENMMLLAHSMGRTLVIPPKRQIAHGMPDIHGSKTISFDDFYDIKAINAKQNGFNIISMEDFLERESVSGNLKSMTTGEVIYPPNNQIDWNNQRLEPLLSYINIISRTFNWNPKDCVLAFSAKGTDDQHLFSMMADVLIEKDGRPFPDYSEFQGKPVNVDGPTQERLREVLAGRRKICMYDSKMHAANDVVHFKAEENEERLILPFYAFMFWEDWRQQLFAMRFVRDNLVYNDAIFCLAARMLNTIRDYVRQRSPENAEGLYDAIHIRRRDFQSQFPSTEMSANTILAGIQDDIHPGSTIYISTDERDPTFFEPLRQVYDLKFIGDFGDMLKGVNPQLFGLAEQIVASRSRVFFGTYYSSFSAYIARLRGYYSVKENQPGHTSGALQNTYYLPSKWKREMSIYQAVHVPFYAREFPIAWRDIDKL</sequence>
<dbReference type="PANTHER" id="PTHR31469">
    <property type="entry name" value="OS07G0633600 PROTEIN"/>
    <property type="match status" value="1"/>
</dbReference>
<name>A0AAD8YBF3_9STRA</name>
<feature type="compositionally biased region" description="Polar residues" evidence="4">
    <location>
        <begin position="209"/>
        <end position="220"/>
    </location>
</feature>
<keyword evidence="1 5" id="KW-0808">Transferase</keyword>
<dbReference type="EMBL" id="JATAAI010000009">
    <property type="protein sequence ID" value="KAK1743138.1"/>
    <property type="molecule type" value="Genomic_DNA"/>
</dbReference>
<feature type="compositionally biased region" description="Basic and acidic residues" evidence="4">
    <location>
        <begin position="24"/>
        <end position="37"/>
    </location>
</feature>
<dbReference type="Proteomes" id="UP001224775">
    <property type="component" value="Unassembled WGS sequence"/>
</dbReference>
<evidence type="ECO:0000313" key="6">
    <source>
        <dbReference type="Proteomes" id="UP001224775"/>
    </source>
</evidence>
<evidence type="ECO:0000256" key="3">
    <source>
        <dbReference type="ARBA" id="ARBA00023277"/>
    </source>
</evidence>
<dbReference type="Gene3D" id="3.40.50.11350">
    <property type="match status" value="1"/>
</dbReference>
<feature type="compositionally biased region" description="Low complexity" evidence="4">
    <location>
        <begin position="265"/>
        <end position="288"/>
    </location>
</feature>